<reference evidence="2" key="1">
    <citation type="submission" date="2020-08" db="EMBL/GenBank/DDBJ databases">
        <authorList>
            <person name="Cejkova D."/>
            <person name="Kubasova T."/>
            <person name="Jahodarova E."/>
            <person name="Rychlik I."/>
        </authorList>
    </citation>
    <scope>NUCLEOTIDE SEQUENCE</scope>
    <source>
        <strain evidence="2">An582</strain>
    </source>
</reference>
<feature type="transmembrane region" description="Helical" evidence="1">
    <location>
        <begin position="12"/>
        <end position="35"/>
    </location>
</feature>
<accession>A0A938XBK1</accession>
<reference evidence="2" key="2">
    <citation type="journal article" date="2021" name="Sci. Rep.">
        <title>The distribution of antibiotic resistance genes in chicken gut microbiota commensals.</title>
        <authorList>
            <person name="Juricova H."/>
            <person name="Matiasovicova J."/>
            <person name="Kubasova T."/>
            <person name="Cejkova D."/>
            <person name="Rychlik I."/>
        </authorList>
    </citation>
    <scope>NUCLEOTIDE SEQUENCE</scope>
    <source>
        <strain evidence="2">An582</strain>
    </source>
</reference>
<protein>
    <submittedName>
        <fullName evidence="2">Uncharacterized protein</fullName>
    </submittedName>
</protein>
<evidence type="ECO:0000313" key="2">
    <source>
        <dbReference type="EMBL" id="MBM6948057.1"/>
    </source>
</evidence>
<dbReference type="EMBL" id="JACJKS010000005">
    <property type="protein sequence ID" value="MBM6948057.1"/>
    <property type="molecule type" value="Genomic_DNA"/>
</dbReference>
<organism evidence="2 3">
    <name type="scientific">Mordavella massiliensis</name>
    <dbReference type="NCBI Taxonomy" id="1871024"/>
    <lineage>
        <taxon>Bacteria</taxon>
        <taxon>Bacillati</taxon>
        <taxon>Bacillota</taxon>
        <taxon>Clostridia</taxon>
        <taxon>Eubacteriales</taxon>
        <taxon>Clostridiaceae</taxon>
        <taxon>Mordavella</taxon>
    </lineage>
</organism>
<dbReference type="AlphaFoldDB" id="A0A938XBK1"/>
<gene>
    <name evidence="2" type="ORF">H6A20_05180</name>
</gene>
<evidence type="ECO:0000313" key="3">
    <source>
        <dbReference type="Proteomes" id="UP000705508"/>
    </source>
</evidence>
<comment type="caution">
    <text evidence="2">The sequence shown here is derived from an EMBL/GenBank/DDBJ whole genome shotgun (WGS) entry which is preliminary data.</text>
</comment>
<keyword evidence="1" id="KW-1133">Transmembrane helix</keyword>
<dbReference type="RefSeq" id="WP_204906081.1">
    <property type="nucleotide sequence ID" value="NZ_JACJKS010000005.1"/>
</dbReference>
<keyword evidence="1" id="KW-0812">Transmembrane</keyword>
<name>A0A938XBK1_9CLOT</name>
<proteinExistence type="predicted"/>
<sequence>MNERSSRSFRSTGIASVVLIFVMLCLITFAVLSLMTARSDLDQSRRLADRITVLNEAENAAGDILLSVVHCIDSNLDAADSDAFYRAVRSQLEGADGIAFTDDAHLSYDVPCGEEQRLHVAVELSYEKYPDGSRYRILAWNTEVAHEWDPDTPLPLYEPE</sequence>
<dbReference type="Proteomes" id="UP000705508">
    <property type="component" value="Unassembled WGS sequence"/>
</dbReference>
<evidence type="ECO:0000256" key="1">
    <source>
        <dbReference type="SAM" id="Phobius"/>
    </source>
</evidence>
<keyword evidence="1" id="KW-0472">Membrane</keyword>